<sequence length="471" mass="52704">MEFDDEDLASLEDQKKKPEIITIDDSDDEQPADDEEAAFQAQIRKAIEESKAESSKSSVQDTSKPPPSQVPQAASSSTGVPSFLAQRAQLEKERLERQKKLQSQSQRVMSKKPESVADSDAESTEDEDERPSKRRHIASSSFTGTLSQEAGGSKVSQPEDQIFWNGELRQTATQFAEPRADGQPTFRLTQILGQKSEMEFAIISSYSLDLPWVYQFFDPSVPVILVAQPDANGQATTLQRMLHSINVVPALRTIINDNHPNLPIKLVDELRQKWDWSKVKVHLVASIAGKHESWPSVINAQDGHEDREGSKDENPNARMSGVKLGRKQWGTKNFPRDNFYDSKSKAGPALMHSKMIIATLQSNAYTEKKSRNQEPSDSEDEVDDDIQEVEPGIGWIYVGSHNFTPSAWGTLSGSSFNPTLNINNYEVGVVFPIKDEAEAAKLACFQRPPRKYATGKDEPWIQEESVYHQDE</sequence>
<keyword evidence="5" id="KW-0378">Hydrolase</keyword>
<evidence type="ECO:0000256" key="9">
    <source>
        <dbReference type="PIRSR" id="PIRSR610347-1"/>
    </source>
</evidence>
<reference evidence="12" key="1">
    <citation type="submission" date="2022-06" db="EMBL/GenBank/DDBJ databases">
        <title>Genome Sequence of Candolleomyces eurysporus.</title>
        <authorList>
            <person name="Buettner E."/>
        </authorList>
    </citation>
    <scope>NUCLEOTIDE SEQUENCE</scope>
    <source>
        <strain evidence="12">VTCC 930004</strain>
    </source>
</reference>
<feature type="compositionally biased region" description="Basic and acidic residues" evidence="11">
    <location>
        <begin position="89"/>
        <end position="99"/>
    </location>
</feature>
<evidence type="ECO:0000256" key="3">
    <source>
        <dbReference type="ARBA" id="ARBA00022722"/>
    </source>
</evidence>
<dbReference type="PANTHER" id="PTHR12415:SF0">
    <property type="entry name" value="TYROSYL-DNA PHOSPHODIESTERASE 1"/>
    <property type="match status" value="1"/>
</dbReference>
<keyword evidence="6" id="KW-0269">Exonuclease</keyword>
<evidence type="ECO:0000256" key="1">
    <source>
        <dbReference type="ARBA" id="ARBA00004123"/>
    </source>
</evidence>
<evidence type="ECO:0000256" key="5">
    <source>
        <dbReference type="ARBA" id="ARBA00022801"/>
    </source>
</evidence>
<comment type="caution">
    <text evidence="12">The sequence shown here is derived from an EMBL/GenBank/DDBJ whole genome shotgun (WGS) entry which is preliminary data.</text>
</comment>
<evidence type="ECO:0000313" key="13">
    <source>
        <dbReference type="Proteomes" id="UP001140091"/>
    </source>
</evidence>
<keyword evidence="8" id="KW-0539">Nucleus</keyword>
<dbReference type="PANTHER" id="PTHR12415">
    <property type="entry name" value="TYROSYL-DNA PHOSPHODIESTERASE 1"/>
    <property type="match status" value="1"/>
</dbReference>
<keyword evidence="4" id="KW-0227">DNA damage</keyword>
<dbReference type="GO" id="GO:0003697">
    <property type="term" value="F:single-stranded DNA binding"/>
    <property type="evidence" value="ECO:0007669"/>
    <property type="project" value="TreeGrafter"/>
</dbReference>
<dbReference type="GO" id="GO:0003690">
    <property type="term" value="F:double-stranded DNA binding"/>
    <property type="evidence" value="ECO:0007669"/>
    <property type="project" value="TreeGrafter"/>
</dbReference>
<feature type="compositionally biased region" description="Basic and acidic residues" evidence="11">
    <location>
        <begin position="454"/>
        <end position="471"/>
    </location>
</feature>
<proteinExistence type="inferred from homology"/>
<dbReference type="SUPFAM" id="SSF56024">
    <property type="entry name" value="Phospholipase D/nuclease"/>
    <property type="match status" value="1"/>
</dbReference>
<keyword evidence="13" id="KW-1185">Reference proteome</keyword>
<gene>
    <name evidence="12" type="ORF">H1R20_g5159</name>
</gene>
<dbReference type="EMBL" id="JANBPK010000790">
    <property type="protein sequence ID" value="KAJ2931935.1"/>
    <property type="molecule type" value="Genomic_DNA"/>
</dbReference>
<feature type="region of interest" description="Disordered" evidence="11">
    <location>
        <begin position="1"/>
        <end position="157"/>
    </location>
</feature>
<evidence type="ECO:0000256" key="7">
    <source>
        <dbReference type="ARBA" id="ARBA00023204"/>
    </source>
</evidence>
<feature type="region of interest" description="Disordered" evidence="11">
    <location>
        <begin position="295"/>
        <end position="324"/>
    </location>
</feature>
<feature type="region of interest" description="Disordered" evidence="11">
    <location>
        <begin position="452"/>
        <end position="471"/>
    </location>
</feature>
<feature type="binding site" evidence="10">
    <location>
        <position position="354"/>
    </location>
    <ligand>
        <name>substrate</name>
    </ligand>
</feature>
<dbReference type="GO" id="GO:0017005">
    <property type="term" value="F:3'-tyrosyl-DNA phosphodiesterase activity"/>
    <property type="evidence" value="ECO:0007669"/>
    <property type="project" value="TreeGrafter"/>
</dbReference>
<accession>A0A9W8JC13</accession>
<feature type="compositionally biased region" description="Polar residues" evidence="11">
    <location>
        <begin position="138"/>
        <end position="157"/>
    </location>
</feature>
<evidence type="ECO:0000256" key="10">
    <source>
        <dbReference type="PIRSR" id="PIRSR610347-2"/>
    </source>
</evidence>
<name>A0A9W8JC13_9AGAR</name>
<organism evidence="12 13">
    <name type="scientific">Candolleomyces eurysporus</name>
    <dbReference type="NCBI Taxonomy" id="2828524"/>
    <lineage>
        <taxon>Eukaryota</taxon>
        <taxon>Fungi</taxon>
        <taxon>Dikarya</taxon>
        <taxon>Basidiomycota</taxon>
        <taxon>Agaricomycotina</taxon>
        <taxon>Agaricomycetes</taxon>
        <taxon>Agaricomycetidae</taxon>
        <taxon>Agaricales</taxon>
        <taxon>Agaricineae</taxon>
        <taxon>Psathyrellaceae</taxon>
        <taxon>Candolleomyces</taxon>
    </lineage>
</organism>
<dbReference type="Pfam" id="PF06087">
    <property type="entry name" value="Tyr-DNA_phospho"/>
    <property type="match status" value="1"/>
</dbReference>
<evidence type="ECO:0000256" key="8">
    <source>
        <dbReference type="ARBA" id="ARBA00023242"/>
    </source>
</evidence>
<evidence type="ECO:0000256" key="11">
    <source>
        <dbReference type="SAM" id="MobiDB-lite"/>
    </source>
</evidence>
<dbReference type="Gene3D" id="3.30.870.10">
    <property type="entry name" value="Endonuclease Chain A"/>
    <property type="match status" value="2"/>
</dbReference>
<dbReference type="GO" id="GO:0005634">
    <property type="term" value="C:nucleus"/>
    <property type="evidence" value="ECO:0007669"/>
    <property type="project" value="UniProtKB-SubCell"/>
</dbReference>
<evidence type="ECO:0000313" key="12">
    <source>
        <dbReference type="EMBL" id="KAJ2931935.1"/>
    </source>
</evidence>
<evidence type="ECO:0000256" key="4">
    <source>
        <dbReference type="ARBA" id="ARBA00022763"/>
    </source>
</evidence>
<feature type="compositionally biased region" description="Acidic residues" evidence="11">
    <location>
        <begin position="117"/>
        <end position="129"/>
    </location>
</feature>
<dbReference type="GO" id="GO:0004527">
    <property type="term" value="F:exonuclease activity"/>
    <property type="evidence" value="ECO:0007669"/>
    <property type="project" value="UniProtKB-KW"/>
</dbReference>
<comment type="subcellular location">
    <subcellularLocation>
        <location evidence="1">Nucleus</location>
    </subcellularLocation>
</comment>
<evidence type="ECO:0000256" key="6">
    <source>
        <dbReference type="ARBA" id="ARBA00022839"/>
    </source>
</evidence>
<feature type="compositionally biased region" description="Acidic residues" evidence="11">
    <location>
        <begin position="22"/>
        <end position="37"/>
    </location>
</feature>
<feature type="compositionally biased region" description="Acidic residues" evidence="11">
    <location>
        <begin position="1"/>
        <end position="10"/>
    </location>
</feature>
<feature type="non-terminal residue" evidence="12">
    <location>
        <position position="1"/>
    </location>
</feature>
<feature type="compositionally biased region" description="Basic and acidic residues" evidence="11">
    <location>
        <begin position="302"/>
        <end position="315"/>
    </location>
</feature>
<protein>
    <recommendedName>
        <fullName evidence="14">Phospholipase D/nuclease</fullName>
    </recommendedName>
</protein>
<dbReference type="AlphaFoldDB" id="A0A9W8JC13"/>
<comment type="similarity">
    <text evidence="2">Belongs to the tyrosyl-DNA phosphodiesterase family.</text>
</comment>
<dbReference type="GO" id="GO:0006281">
    <property type="term" value="P:DNA repair"/>
    <property type="evidence" value="ECO:0007669"/>
    <property type="project" value="UniProtKB-KW"/>
</dbReference>
<dbReference type="Proteomes" id="UP001140091">
    <property type="component" value="Unassembled WGS sequence"/>
</dbReference>
<evidence type="ECO:0008006" key="14">
    <source>
        <dbReference type="Google" id="ProtNLM"/>
    </source>
</evidence>
<feature type="active site" description="Proton donor/acceptor" evidence="9">
    <location>
        <position position="352"/>
    </location>
</feature>
<dbReference type="OrthoDB" id="47785at2759"/>
<feature type="compositionally biased region" description="Basic and acidic residues" evidence="11">
    <location>
        <begin position="45"/>
        <end position="54"/>
    </location>
</feature>
<dbReference type="InterPro" id="IPR010347">
    <property type="entry name" value="Tdp1"/>
</dbReference>
<keyword evidence="7" id="KW-0234">DNA repair</keyword>
<keyword evidence="3" id="KW-0540">Nuclease</keyword>
<evidence type="ECO:0000256" key="2">
    <source>
        <dbReference type="ARBA" id="ARBA00010205"/>
    </source>
</evidence>